<evidence type="ECO:0000313" key="6">
    <source>
        <dbReference type="Proteomes" id="UP000053599"/>
    </source>
</evidence>
<proteinExistence type="predicted"/>
<dbReference type="PROSITE" id="PS51767">
    <property type="entry name" value="PEPTIDASE_A1"/>
    <property type="match status" value="1"/>
</dbReference>
<feature type="region of interest" description="Disordered" evidence="1">
    <location>
        <begin position="585"/>
        <end position="686"/>
    </location>
</feature>
<accession>A0A0D1YVL0</accession>
<dbReference type="HOGENOM" id="CLU_390306_0_0_1"/>
<feature type="region of interest" description="Disordered" evidence="1">
    <location>
        <begin position="498"/>
        <end position="518"/>
    </location>
</feature>
<evidence type="ECO:0000256" key="3">
    <source>
        <dbReference type="SAM" id="SignalP"/>
    </source>
</evidence>
<organism evidence="5 6">
    <name type="scientific">Exophiala sideris</name>
    <dbReference type="NCBI Taxonomy" id="1016849"/>
    <lineage>
        <taxon>Eukaryota</taxon>
        <taxon>Fungi</taxon>
        <taxon>Dikarya</taxon>
        <taxon>Ascomycota</taxon>
        <taxon>Pezizomycotina</taxon>
        <taxon>Eurotiomycetes</taxon>
        <taxon>Chaetothyriomycetidae</taxon>
        <taxon>Chaetothyriales</taxon>
        <taxon>Herpotrichiellaceae</taxon>
        <taxon>Exophiala</taxon>
    </lineage>
</organism>
<dbReference type="InterPro" id="IPR021109">
    <property type="entry name" value="Peptidase_aspartic_dom_sf"/>
</dbReference>
<feature type="transmembrane region" description="Helical" evidence="2">
    <location>
        <begin position="411"/>
        <end position="435"/>
    </location>
</feature>
<evidence type="ECO:0000256" key="1">
    <source>
        <dbReference type="SAM" id="MobiDB-lite"/>
    </source>
</evidence>
<keyword evidence="3" id="KW-0732">Signal</keyword>
<protein>
    <recommendedName>
        <fullName evidence="4">Peptidase A1 domain-containing protein</fullName>
    </recommendedName>
</protein>
<feature type="compositionally biased region" description="Low complexity" evidence="1">
    <location>
        <begin position="585"/>
        <end position="600"/>
    </location>
</feature>
<feature type="compositionally biased region" description="Polar residues" evidence="1">
    <location>
        <begin position="601"/>
        <end position="613"/>
    </location>
</feature>
<dbReference type="OrthoDB" id="4074350at2759"/>
<dbReference type="Gene3D" id="2.40.70.10">
    <property type="entry name" value="Acid Proteases"/>
    <property type="match status" value="2"/>
</dbReference>
<dbReference type="InterPro" id="IPR033121">
    <property type="entry name" value="PEPTIDASE_A1"/>
</dbReference>
<dbReference type="SUPFAM" id="SSF50630">
    <property type="entry name" value="Acid proteases"/>
    <property type="match status" value="1"/>
</dbReference>
<evidence type="ECO:0000313" key="5">
    <source>
        <dbReference type="EMBL" id="KIV86577.1"/>
    </source>
</evidence>
<dbReference type="EMBL" id="KN846951">
    <property type="protein sequence ID" value="KIV86577.1"/>
    <property type="molecule type" value="Genomic_DNA"/>
</dbReference>
<feature type="compositionally biased region" description="Low complexity" evidence="1">
    <location>
        <begin position="507"/>
        <end position="518"/>
    </location>
</feature>
<keyword evidence="2" id="KW-0472">Membrane</keyword>
<keyword evidence="2" id="KW-0812">Transmembrane</keyword>
<evidence type="ECO:0000259" key="4">
    <source>
        <dbReference type="PROSITE" id="PS51767"/>
    </source>
</evidence>
<sequence>MASLAGLLLLASAVVANNCTIQPVYVDFHNRAVDGGITFQYGLFTGIGSPISQNLSQWPSLSNNETSVGSLDYCSTSPFQTCVNQSHGFYSPALSQTYSSASTYKSLDSLGSIPATVLETAYDTYNLFTHYFDPSPPNLTTISQFPLTVLSNYSASASPWFGPAGLLGLGPSSVLLQRLYDMDLISSRSFGLYMGTAYQQANGVINGSLTLGGYDSGRFGGDVYNYTISSANSDGAHSPFKVTIAQMTLTTADGNTTEFSDQFDAYITTSQYALDLPSAVTQQFADATGATPSIDGLDVLQLPSGFDATLTITLAGGFNVTYDAQWLRNVSNNSPISAAPISSNATSSQTNLLGTAFLSSVYFMANYDSHPPKFQLASALADAQYVQTQTLCPDTVPIPAPTTNIPSFTRAGLTGAIIGGVVGGMGLTFLSWYCLRRCYQCRERRRLEAQARNQDLDGTISVRPKSDGSNRDSSEMTTFAFDFNSSTHQAYQNYLRNKSFGHDGQRPLRSPPIQLQQQQQYRSSLADSLNASATRAQEYLRSVDDAYMNAPPITPATGVPLLQSQQEPARSSIHTRTPIDSSFMQAQPQEQPQSQSQSQSYLLPSTTEAPSTRTSHESVRRQEFGLNLQTEFAPPPRVVAPTKKSSSKSDKLARKAISKGGKKESMLRKVFPPPGVVMRSNIGGTT</sequence>
<keyword evidence="2" id="KW-1133">Transmembrane helix</keyword>
<evidence type="ECO:0000256" key="2">
    <source>
        <dbReference type="SAM" id="Phobius"/>
    </source>
</evidence>
<feature type="signal peptide" evidence="3">
    <location>
        <begin position="1"/>
        <end position="16"/>
    </location>
</feature>
<feature type="compositionally biased region" description="Basic and acidic residues" evidence="1">
    <location>
        <begin position="614"/>
        <end position="623"/>
    </location>
</feature>
<name>A0A0D1YVL0_9EURO</name>
<reference evidence="5 6" key="1">
    <citation type="submission" date="2015-01" db="EMBL/GenBank/DDBJ databases">
        <title>The Genome Sequence of Exophiala sideris CBS121828.</title>
        <authorList>
            <consortium name="The Broad Institute Genomics Platform"/>
            <person name="Cuomo C."/>
            <person name="de Hoog S."/>
            <person name="Gorbushina A."/>
            <person name="Stielow B."/>
            <person name="Teixiera M."/>
            <person name="Abouelleil A."/>
            <person name="Chapman S.B."/>
            <person name="Priest M."/>
            <person name="Young S.K."/>
            <person name="Wortman J."/>
            <person name="Nusbaum C."/>
            <person name="Birren B."/>
        </authorList>
    </citation>
    <scope>NUCLEOTIDE SEQUENCE [LARGE SCALE GENOMIC DNA]</scope>
    <source>
        <strain evidence="5 6">CBS 121828</strain>
    </source>
</reference>
<gene>
    <name evidence="5" type="ORF">PV11_02178</name>
</gene>
<dbReference type="Proteomes" id="UP000053599">
    <property type="component" value="Unassembled WGS sequence"/>
</dbReference>
<dbReference type="AlphaFoldDB" id="A0A0D1YVL0"/>
<feature type="chain" id="PRO_5002247302" description="Peptidase A1 domain-containing protein" evidence="3">
    <location>
        <begin position="17"/>
        <end position="686"/>
    </location>
</feature>
<feature type="domain" description="Peptidase A1" evidence="4">
    <location>
        <begin position="41"/>
        <end position="375"/>
    </location>
</feature>